<dbReference type="Gene3D" id="3.10.450.50">
    <property type="match status" value="1"/>
</dbReference>
<dbReference type="AlphaFoldDB" id="A0A1S1HAT0"/>
<dbReference type="OrthoDB" id="7059732at2"/>
<reference evidence="1 2" key="1">
    <citation type="submission" date="2016-09" db="EMBL/GenBank/DDBJ databases">
        <title>Metabolic pathway, cell adaptation mechanisms and a novel monoxygenase revealed through proteogenomic-transcription analysis of a Sphingomonas haloaromaticamans strain degrading the fungicide ortho-phenylphenol.</title>
        <authorList>
            <person name="Perruchon C."/>
            <person name="Papadopoulou E.S."/>
            <person name="Rousidou C."/>
            <person name="Vasileiadis S."/>
            <person name="Tanou G."/>
            <person name="Amoutzias G."/>
            <person name="Molassiotis A."/>
            <person name="Karpouzas D.G."/>
        </authorList>
    </citation>
    <scope>NUCLEOTIDE SEQUENCE [LARGE SCALE GENOMIC DNA]</scope>
    <source>
        <strain evidence="1 2">P3</strain>
    </source>
</reference>
<dbReference type="InterPro" id="IPR032710">
    <property type="entry name" value="NTF2-like_dom_sf"/>
</dbReference>
<evidence type="ECO:0000313" key="1">
    <source>
        <dbReference type="EMBL" id="OHT19237.1"/>
    </source>
</evidence>
<protein>
    <recommendedName>
        <fullName evidence="3">SnoaL-like domain-containing protein</fullName>
    </recommendedName>
</protein>
<gene>
    <name evidence="1" type="ORF">BHE75_01220</name>
</gene>
<evidence type="ECO:0008006" key="3">
    <source>
        <dbReference type="Google" id="ProtNLM"/>
    </source>
</evidence>
<sequence length="82" mass="8992">MADRPHSAPPDSEGQAPWDHVVRMWDLAVARQASAVEGALYEADVEADGGPACIAGRWTEIYRRTDDGWRMLSVGGGPDRKR</sequence>
<dbReference type="EMBL" id="MIPT01000001">
    <property type="protein sequence ID" value="OHT19237.1"/>
    <property type="molecule type" value="Genomic_DNA"/>
</dbReference>
<organism evidence="1 2">
    <name type="scientific">Edaphosphingomonas haloaromaticamans</name>
    <dbReference type="NCBI Taxonomy" id="653954"/>
    <lineage>
        <taxon>Bacteria</taxon>
        <taxon>Pseudomonadati</taxon>
        <taxon>Pseudomonadota</taxon>
        <taxon>Alphaproteobacteria</taxon>
        <taxon>Sphingomonadales</taxon>
        <taxon>Rhizorhabdaceae</taxon>
        <taxon>Edaphosphingomonas</taxon>
    </lineage>
</organism>
<proteinExistence type="predicted"/>
<keyword evidence="2" id="KW-1185">Reference proteome</keyword>
<dbReference type="SUPFAM" id="SSF54427">
    <property type="entry name" value="NTF2-like"/>
    <property type="match status" value="1"/>
</dbReference>
<comment type="caution">
    <text evidence="1">The sequence shown here is derived from an EMBL/GenBank/DDBJ whole genome shotgun (WGS) entry which is preliminary data.</text>
</comment>
<dbReference type="RefSeq" id="WP_070933086.1">
    <property type="nucleotide sequence ID" value="NZ_MIPT01000001.1"/>
</dbReference>
<name>A0A1S1HAT0_9SPHN</name>
<dbReference type="Proteomes" id="UP000179467">
    <property type="component" value="Unassembled WGS sequence"/>
</dbReference>
<accession>A0A1S1HAT0</accession>
<evidence type="ECO:0000313" key="2">
    <source>
        <dbReference type="Proteomes" id="UP000179467"/>
    </source>
</evidence>